<feature type="transmembrane region" description="Helical" evidence="2">
    <location>
        <begin position="157"/>
        <end position="177"/>
    </location>
</feature>
<dbReference type="InterPro" id="IPR052891">
    <property type="entry name" value="DNA-3mA_glycosylase"/>
</dbReference>
<dbReference type="Pfam" id="PF03352">
    <property type="entry name" value="Adenine_glyco"/>
    <property type="match status" value="1"/>
</dbReference>
<dbReference type="AlphaFoldDB" id="A0A5P1X4S7"/>
<dbReference type="EMBL" id="CP043939">
    <property type="protein sequence ID" value="QER67197.1"/>
    <property type="molecule type" value="Genomic_DNA"/>
</dbReference>
<dbReference type="InterPro" id="IPR011257">
    <property type="entry name" value="DNA_glycosylase"/>
</dbReference>
<dbReference type="InterPro" id="IPR005019">
    <property type="entry name" value="Adenine_glyco"/>
</dbReference>
<dbReference type="Gene3D" id="1.10.340.30">
    <property type="entry name" value="Hypothetical protein, domain 2"/>
    <property type="match status" value="1"/>
</dbReference>
<dbReference type="KEGG" id="lnn:F0161_04555"/>
<reference evidence="3 4" key="1">
    <citation type="submission" date="2019-09" db="EMBL/GenBank/DDBJ databases">
        <title>Complete Genome Sequence of Lactobacillus nenjiangensis SH-Y15, isolated from sauerkraut.</title>
        <authorList>
            <person name="Yang H."/>
        </authorList>
    </citation>
    <scope>NUCLEOTIDE SEQUENCE [LARGE SCALE GENOMIC DNA]</scope>
    <source>
        <strain evidence="3 4">SH-Y15</strain>
    </source>
</reference>
<dbReference type="GO" id="GO:0008725">
    <property type="term" value="F:DNA-3-methyladenine glycosylase activity"/>
    <property type="evidence" value="ECO:0007669"/>
    <property type="project" value="InterPro"/>
</dbReference>
<evidence type="ECO:0000256" key="1">
    <source>
        <dbReference type="PIRSR" id="PIRSR605019-1"/>
    </source>
</evidence>
<organism evidence="3 4">
    <name type="scientific">Paucilactobacillus nenjiangensis</name>
    <dbReference type="NCBI Taxonomy" id="1296540"/>
    <lineage>
        <taxon>Bacteria</taxon>
        <taxon>Bacillati</taxon>
        <taxon>Bacillota</taxon>
        <taxon>Bacilli</taxon>
        <taxon>Lactobacillales</taxon>
        <taxon>Lactobacillaceae</taxon>
        <taxon>Paucilactobacillus</taxon>
    </lineage>
</organism>
<protein>
    <submittedName>
        <fullName evidence="3">DNA-3-methyladenine glycosylase I</fullName>
    </submittedName>
</protein>
<dbReference type="PANTHER" id="PTHR30037">
    <property type="entry name" value="DNA-3-METHYLADENINE GLYCOSYLASE 1"/>
    <property type="match status" value="1"/>
</dbReference>
<evidence type="ECO:0000313" key="4">
    <source>
        <dbReference type="Proteomes" id="UP000325295"/>
    </source>
</evidence>
<keyword evidence="2" id="KW-0472">Membrane</keyword>
<keyword evidence="1" id="KW-0479">Metal-binding</keyword>
<dbReference type="GO" id="GO:0046872">
    <property type="term" value="F:metal ion binding"/>
    <property type="evidence" value="ECO:0007669"/>
    <property type="project" value="UniProtKB-KW"/>
</dbReference>
<proteinExistence type="predicted"/>
<gene>
    <name evidence="3" type="ORF">F0161_04555</name>
</gene>
<dbReference type="Proteomes" id="UP000325295">
    <property type="component" value="Chromosome"/>
</dbReference>
<keyword evidence="4" id="KW-1185">Reference proteome</keyword>
<evidence type="ECO:0000313" key="3">
    <source>
        <dbReference type="EMBL" id="QER67197.1"/>
    </source>
</evidence>
<accession>A0A5P1X4S7</accession>
<sequence>MANQHHRPDWAEKSPELREYHDHEWGVEQHDDQKLFEILSLETYQTGLSWETVLMKRDAFRKAFDNYDIDQVAKISEGAINDMMENSAIIRNKRKLDSTVNNAKVVQKIQSSGQTFDHYLWSFVDGKPQKIVRDADGGRVVENELSQQMAKQMKKDGFKFVGPVTLFTYMFAIGMLVD</sequence>
<dbReference type="RefSeq" id="WP_150203851.1">
    <property type="nucleotide sequence ID" value="NZ_CP043939.1"/>
</dbReference>
<name>A0A5P1X4S7_9LACO</name>
<keyword evidence="1" id="KW-0862">Zinc</keyword>
<feature type="binding site" evidence="1">
    <location>
        <position position="21"/>
    </location>
    <ligand>
        <name>Zn(2+)</name>
        <dbReference type="ChEBI" id="CHEBI:29105"/>
    </ligand>
</feature>
<evidence type="ECO:0000256" key="2">
    <source>
        <dbReference type="SAM" id="Phobius"/>
    </source>
</evidence>
<dbReference type="GO" id="GO:0006284">
    <property type="term" value="P:base-excision repair"/>
    <property type="evidence" value="ECO:0007669"/>
    <property type="project" value="InterPro"/>
</dbReference>
<dbReference type="PANTHER" id="PTHR30037:SF4">
    <property type="entry name" value="DNA-3-METHYLADENINE GLYCOSYLASE I"/>
    <property type="match status" value="1"/>
</dbReference>
<keyword evidence="2" id="KW-1133">Transmembrane helix</keyword>
<dbReference type="OrthoDB" id="9807664at2"/>
<dbReference type="SUPFAM" id="SSF48150">
    <property type="entry name" value="DNA-glycosylase"/>
    <property type="match status" value="1"/>
</dbReference>
<keyword evidence="2" id="KW-0812">Transmembrane</keyword>